<dbReference type="GO" id="GO:0005886">
    <property type="term" value="C:plasma membrane"/>
    <property type="evidence" value="ECO:0007669"/>
    <property type="project" value="UniProtKB-SubCell"/>
</dbReference>
<keyword evidence="5 6" id="KW-0472">Membrane</keyword>
<comment type="caution">
    <text evidence="7">The sequence shown here is derived from an EMBL/GenBank/DDBJ whole genome shotgun (WGS) entry which is preliminary data.</text>
</comment>
<evidence type="ECO:0000313" key="7">
    <source>
        <dbReference type="EMBL" id="PFG34605.1"/>
    </source>
</evidence>
<keyword evidence="3 6" id="KW-0812">Transmembrane</keyword>
<keyword evidence="4 6" id="KW-1133">Transmembrane helix</keyword>
<keyword evidence="8" id="KW-1185">Reference proteome</keyword>
<organism evidence="7 8">
    <name type="scientific">Sanguibacter antarcticus</name>
    <dbReference type="NCBI Taxonomy" id="372484"/>
    <lineage>
        <taxon>Bacteria</taxon>
        <taxon>Bacillati</taxon>
        <taxon>Actinomycetota</taxon>
        <taxon>Actinomycetes</taxon>
        <taxon>Micrococcales</taxon>
        <taxon>Sanguibacteraceae</taxon>
        <taxon>Sanguibacter</taxon>
    </lineage>
</organism>
<name>A0A2A9E8G5_9MICO</name>
<evidence type="ECO:0000256" key="3">
    <source>
        <dbReference type="ARBA" id="ARBA00022692"/>
    </source>
</evidence>
<protein>
    <submittedName>
        <fullName evidence="7">L-lysine exporter family protein LysE/ArgO</fullName>
    </submittedName>
</protein>
<evidence type="ECO:0000256" key="4">
    <source>
        <dbReference type="ARBA" id="ARBA00022989"/>
    </source>
</evidence>
<feature type="transmembrane region" description="Helical" evidence="6">
    <location>
        <begin position="208"/>
        <end position="226"/>
    </location>
</feature>
<dbReference type="EMBL" id="PDJG01000001">
    <property type="protein sequence ID" value="PFG34605.1"/>
    <property type="molecule type" value="Genomic_DNA"/>
</dbReference>
<feature type="transmembrane region" description="Helical" evidence="6">
    <location>
        <begin position="172"/>
        <end position="196"/>
    </location>
</feature>
<evidence type="ECO:0000256" key="1">
    <source>
        <dbReference type="ARBA" id="ARBA00004651"/>
    </source>
</evidence>
<keyword evidence="2" id="KW-1003">Cell membrane</keyword>
<feature type="transmembrane region" description="Helical" evidence="6">
    <location>
        <begin position="94"/>
        <end position="112"/>
    </location>
</feature>
<evidence type="ECO:0000256" key="5">
    <source>
        <dbReference type="ARBA" id="ARBA00023136"/>
    </source>
</evidence>
<comment type="subcellular location">
    <subcellularLocation>
        <location evidence="1">Cell membrane</location>
        <topology evidence="1">Multi-pass membrane protein</topology>
    </subcellularLocation>
</comment>
<feature type="transmembrane region" description="Helical" evidence="6">
    <location>
        <begin position="62"/>
        <end position="88"/>
    </location>
</feature>
<dbReference type="PANTHER" id="PTHR30086:SF20">
    <property type="entry name" value="ARGININE EXPORTER PROTEIN ARGO-RELATED"/>
    <property type="match status" value="1"/>
</dbReference>
<evidence type="ECO:0000313" key="8">
    <source>
        <dbReference type="Proteomes" id="UP000225548"/>
    </source>
</evidence>
<feature type="transmembrane region" description="Helical" evidence="6">
    <location>
        <begin position="26"/>
        <end position="50"/>
    </location>
</feature>
<dbReference type="InterPro" id="IPR001123">
    <property type="entry name" value="LeuE-type"/>
</dbReference>
<dbReference type="GO" id="GO:0015171">
    <property type="term" value="F:amino acid transmembrane transporter activity"/>
    <property type="evidence" value="ECO:0007669"/>
    <property type="project" value="TreeGrafter"/>
</dbReference>
<accession>A0A2A9E8G5</accession>
<dbReference type="Proteomes" id="UP000225548">
    <property type="component" value="Unassembled WGS sequence"/>
</dbReference>
<dbReference type="Pfam" id="PF01810">
    <property type="entry name" value="LysE"/>
    <property type="match status" value="1"/>
</dbReference>
<evidence type="ECO:0000256" key="6">
    <source>
        <dbReference type="SAM" id="Phobius"/>
    </source>
</evidence>
<dbReference type="AlphaFoldDB" id="A0A2A9E8G5"/>
<dbReference type="PANTHER" id="PTHR30086">
    <property type="entry name" value="ARGININE EXPORTER PROTEIN ARGO"/>
    <property type="match status" value="1"/>
</dbReference>
<reference evidence="7 8" key="1">
    <citation type="submission" date="2017-10" db="EMBL/GenBank/DDBJ databases">
        <title>Sequencing the genomes of 1000 actinobacteria strains.</title>
        <authorList>
            <person name="Klenk H.-P."/>
        </authorList>
    </citation>
    <scope>NUCLEOTIDE SEQUENCE [LARGE SCALE GENOMIC DNA]</scope>
    <source>
        <strain evidence="7 8">DSM 18966</strain>
    </source>
</reference>
<gene>
    <name evidence="7" type="ORF">ATL42_2522</name>
</gene>
<proteinExistence type="predicted"/>
<sequence length="228" mass="23512">MTASGCTSLANGQVTALGRMTFSTTLLPALFGLGTGLALIVAIGAQNAFVLRLGILGERRTILAVVSVCAGSDVVLILAGVLGIGAVVDAAPGALVVVRVLGAGFLVVYGLLAARRAFHPGALSPTDAPPSTSLRSTVGTAVALTWLNPHVYLDTVVFLGSVANQNPGAQRWWWAVGAVVGSIVWFLALGLGARYLRPFFARPRSWRILDSVIAVVMIGLGVRLALGD</sequence>
<evidence type="ECO:0000256" key="2">
    <source>
        <dbReference type="ARBA" id="ARBA00022475"/>
    </source>
</evidence>